<dbReference type="SUPFAM" id="SSF55021">
    <property type="entry name" value="ACT-like"/>
    <property type="match status" value="2"/>
</dbReference>
<accession>A0A512C3Z0</accession>
<reference evidence="2 3" key="1">
    <citation type="submission" date="2019-07" db="EMBL/GenBank/DDBJ databases">
        <title>Whole genome shotgun sequence of Microvirga aerophila NBRC 106136.</title>
        <authorList>
            <person name="Hosoyama A."/>
            <person name="Uohara A."/>
            <person name="Ohji S."/>
            <person name="Ichikawa N."/>
        </authorList>
    </citation>
    <scope>NUCLEOTIDE SEQUENCE [LARGE SCALE GENOMIC DNA]</scope>
    <source>
        <strain evidence="2 3">NBRC 106136</strain>
    </source>
</reference>
<evidence type="ECO:0000313" key="3">
    <source>
        <dbReference type="Proteomes" id="UP000321085"/>
    </source>
</evidence>
<dbReference type="Pfam" id="PF00585">
    <property type="entry name" value="Thr_dehydrat_C"/>
    <property type="match status" value="1"/>
</dbReference>
<name>A0A512C3Z0_9HYPH</name>
<dbReference type="InterPro" id="IPR001721">
    <property type="entry name" value="TD_ACT-like"/>
</dbReference>
<dbReference type="Gene3D" id="3.40.1020.10">
    <property type="entry name" value="Biosynthetic Threonine Deaminase, Domain 3"/>
    <property type="match status" value="1"/>
</dbReference>
<dbReference type="InterPro" id="IPR038110">
    <property type="entry name" value="TD_ACT-like_sf"/>
</dbReference>
<comment type="caution">
    <text evidence="2">The sequence shown here is derived from an EMBL/GenBank/DDBJ whole genome shotgun (WGS) entry which is preliminary data.</text>
</comment>
<organism evidence="2 3">
    <name type="scientific">Microvirga aerophila</name>
    <dbReference type="NCBI Taxonomy" id="670291"/>
    <lineage>
        <taxon>Bacteria</taxon>
        <taxon>Pseudomonadati</taxon>
        <taxon>Pseudomonadota</taxon>
        <taxon>Alphaproteobacteria</taxon>
        <taxon>Hyphomicrobiales</taxon>
        <taxon>Methylobacteriaceae</taxon>
        <taxon>Microvirga</taxon>
    </lineage>
</organism>
<dbReference type="CDD" id="cd04907">
    <property type="entry name" value="ACT_ThrD-I_2"/>
    <property type="match status" value="1"/>
</dbReference>
<dbReference type="PROSITE" id="PS51672">
    <property type="entry name" value="ACT_LIKE"/>
    <property type="match status" value="1"/>
</dbReference>
<sequence>MPKILPHGSTLGQPDNTVAMLREQGYPVLDMSDNELAKLHVRYMVDGRSPGPQDELIFRFQFPERPGALLKFLNGLSTNWNISLFHYRNHGADYGRILAGIQVPASERLQLRWSIGGTRISVLGRK</sequence>
<dbReference type="AlphaFoldDB" id="A0A512C3Z0"/>
<gene>
    <name evidence="2" type="ORF">MAE02_66160</name>
</gene>
<dbReference type="EMBL" id="BJYU01000274">
    <property type="protein sequence ID" value="GEO18920.1"/>
    <property type="molecule type" value="Genomic_DNA"/>
</dbReference>
<keyword evidence="3" id="KW-1185">Reference proteome</keyword>
<dbReference type="InterPro" id="IPR045865">
    <property type="entry name" value="ACT-like_dom_sf"/>
</dbReference>
<protein>
    <recommendedName>
        <fullName evidence="1">ACT-like domain-containing protein</fullName>
    </recommendedName>
</protein>
<proteinExistence type="predicted"/>
<feature type="domain" description="ACT-like" evidence="1">
    <location>
        <begin position="56"/>
        <end position="126"/>
    </location>
</feature>
<evidence type="ECO:0000259" key="1">
    <source>
        <dbReference type="PROSITE" id="PS51672"/>
    </source>
</evidence>
<evidence type="ECO:0000313" key="2">
    <source>
        <dbReference type="EMBL" id="GEO18920.1"/>
    </source>
</evidence>
<dbReference type="Proteomes" id="UP000321085">
    <property type="component" value="Unassembled WGS sequence"/>
</dbReference>